<gene>
    <name evidence="1" type="ORF">NQ318_021590</name>
</gene>
<dbReference type="Gene3D" id="3.40.50.1240">
    <property type="entry name" value="Phosphoglycerate mutase-like"/>
    <property type="match status" value="1"/>
</dbReference>
<dbReference type="EMBL" id="JAPWTK010000089">
    <property type="protein sequence ID" value="KAJ8951146.1"/>
    <property type="molecule type" value="Genomic_DNA"/>
</dbReference>
<reference evidence="1" key="1">
    <citation type="journal article" date="2023" name="Insect Mol. Biol.">
        <title>Genome sequencing provides insights into the evolution of gene families encoding plant cell wall-degrading enzymes in longhorned beetles.</title>
        <authorList>
            <person name="Shin N.R."/>
            <person name="Okamura Y."/>
            <person name="Kirsch R."/>
            <person name="Pauchet Y."/>
        </authorList>
    </citation>
    <scope>NUCLEOTIDE SEQUENCE</scope>
    <source>
        <strain evidence="1">AMC_N1</strain>
    </source>
</reference>
<dbReference type="GO" id="GO:0016791">
    <property type="term" value="F:phosphatase activity"/>
    <property type="evidence" value="ECO:0007669"/>
    <property type="project" value="UniProtKB-ARBA"/>
</dbReference>
<dbReference type="InterPro" id="IPR029033">
    <property type="entry name" value="His_PPase_superfam"/>
</dbReference>
<evidence type="ECO:0000313" key="2">
    <source>
        <dbReference type="Proteomes" id="UP001162162"/>
    </source>
</evidence>
<keyword evidence="2" id="KW-1185">Reference proteome</keyword>
<protein>
    <recommendedName>
        <fullName evidence="3">Acid phosphatase</fullName>
    </recommendedName>
</protein>
<accession>A0AAV8YJR2</accession>
<comment type="caution">
    <text evidence="1">The sequence shown here is derived from an EMBL/GenBank/DDBJ whole genome shotgun (WGS) entry which is preliminary data.</text>
</comment>
<organism evidence="1 2">
    <name type="scientific">Aromia moschata</name>
    <dbReference type="NCBI Taxonomy" id="1265417"/>
    <lineage>
        <taxon>Eukaryota</taxon>
        <taxon>Metazoa</taxon>
        <taxon>Ecdysozoa</taxon>
        <taxon>Arthropoda</taxon>
        <taxon>Hexapoda</taxon>
        <taxon>Insecta</taxon>
        <taxon>Pterygota</taxon>
        <taxon>Neoptera</taxon>
        <taxon>Endopterygota</taxon>
        <taxon>Coleoptera</taxon>
        <taxon>Polyphaga</taxon>
        <taxon>Cucujiformia</taxon>
        <taxon>Chrysomeloidea</taxon>
        <taxon>Cerambycidae</taxon>
        <taxon>Cerambycinae</taxon>
        <taxon>Callichromatini</taxon>
        <taxon>Aromia</taxon>
    </lineage>
</organism>
<dbReference type="SUPFAM" id="SSF53254">
    <property type="entry name" value="Phosphoglycerate mutase-like"/>
    <property type="match status" value="1"/>
</dbReference>
<proteinExistence type="predicted"/>
<evidence type="ECO:0008006" key="3">
    <source>
        <dbReference type="Google" id="ProtNLM"/>
    </source>
</evidence>
<evidence type="ECO:0000313" key="1">
    <source>
        <dbReference type="EMBL" id="KAJ8951146.1"/>
    </source>
</evidence>
<name>A0AAV8YJR2_9CUCU</name>
<dbReference type="Proteomes" id="UP001162162">
    <property type="component" value="Unassembled WGS sequence"/>
</dbReference>
<sequence>MFGWPTLQALAQPRSSWAQLYRHGDRTPSRSFPNDPYFNESYWPMGYGQLTNLRKQAEIYTDG</sequence>
<dbReference type="AlphaFoldDB" id="A0AAV8YJR2"/>